<dbReference type="PATRIC" id="fig|1201294.9.peg.896"/>
<protein>
    <submittedName>
        <fullName evidence="3">Glycosyl transferase, group 1</fullName>
    </submittedName>
</protein>
<dbReference type="Proteomes" id="UP000009007">
    <property type="component" value="Chromosome I"/>
</dbReference>
<dbReference type="RefSeq" id="WP_014866718.1">
    <property type="nucleotide sequence ID" value="NC_018227.2"/>
</dbReference>
<dbReference type="Pfam" id="PF13439">
    <property type="entry name" value="Glyco_transf_4"/>
    <property type="match status" value="1"/>
</dbReference>
<dbReference type="InterPro" id="IPR001296">
    <property type="entry name" value="Glyco_trans_1"/>
</dbReference>
<name>I7LJ88_METBM</name>
<dbReference type="GeneID" id="13354598"/>
<dbReference type="PANTHER" id="PTHR45947:SF14">
    <property type="entry name" value="SLL1723 PROTEIN"/>
    <property type="match status" value="1"/>
</dbReference>
<evidence type="ECO:0000313" key="4">
    <source>
        <dbReference type="Proteomes" id="UP000009007"/>
    </source>
</evidence>
<dbReference type="InterPro" id="IPR028098">
    <property type="entry name" value="Glyco_trans_4-like_N"/>
</dbReference>
<dbReference type="KEGG" id="mbg:BN140_0819"/>
<dbReference type="GO" id="GO:0016757">
    <property type="term" value="F:glycosyltransferase activity"/>
    <property type="evidence" value="ECO:0007669"/>
    <property type="project" value="InterPro"/>
</dbReference>
<accession>I7LJ88</accession>
<dbReference type="STRING" id="1201294.BN140_0819"/>
<reference evidence="4" key="1">
    <citation type="journal article" date="2012" name="J. Bacteriol.">
        <title>Complete genome sequence of the hydrogenotrophic, methanogenic archaeon Methanoculleus bourgensis strain MS2T, isolated from a sewage sludge digester.</title>
        <authorList>
            <person name="Maus I."/>
            <person name="Wibberg D."/>
            <person name="Stantscheff R."/>
            <person name="Eikmeyer F.G."/>
            <person name="Seffner A."/>
            <person name="Boelter J."/>
            <person name="Szczepanowski R."/>
            <person name="Blom J."/>
            <person name="Jaenicke S."/>
            <person name="Konig H."/>
            <person name="Puhler A."/>
            <person name="Schluter A."/>
        </authorList>
    </citation>
    <scope>NUCLEOTIDE SEQUENCE [LARGE SCALE GENOMIC DNA]</scope>
    <source>
        <strain evidence="4">ATCC 43281 / DSM 3045 / OCM 15 / MS2</strain>
    </source>
</reference>
<evidence type="ECO:0000259" key="2">
    <source>
        <dbReference type="Pfam" id="PF13439"/>
    </source>
</evidence>
<dbReference type="Pfam" id="PF00534">
    <property type="entry name" value="Glycos_transf_1"/>
    <property type="match status" value="1"/>
</dbReference>
<evidence type="ECO:0000259" key="1">
    <source>
        <dbReference type="Pfam" id="PF00534"/>
    </source>
</evidence>
<evidence type="ECO:0000313" key="3">
    <source>
        <dbReference type="EMBL" id="CCJ35742.1"/>
    </source>
</evidence>
<dbReference type="EMBL" id="HE964772">
    <property type="protein sequence ID" value="CCJ35742.1"/>
    <property type="molecule type" value="Genomic_DNA"/>
</dbReference>
<dbReference type="InterPro" id="IPR050194">
    <property type="entry name" value="Glycosyltransferase_grp1"/>
</dbReference>
<dbReference type="AlphaFoldDB" id="I7LJ88"/>
<feature type="domain" description="Glycosyltransferase subfamily 4-like N-terminal" evidence="2">
    <location>
        <begin position="90"/>
        <end position="195"/>
    </location>
</feature>
<keyword evidence="3" id="KW-0808">Transferase</keyword>
<organism evidence="3 4">
    <name type="scientific">Methanoculleus bourgensis (strain ATCC 43281 / DSM 3045 / OCM 15 / MS2)</name>
    <name type="common">Methanogenium bourgense</name>
    <dbReference type="NCBI Taxonomy" id="1201294"/>
    <lineage>
        <taxon>Archaea</taxon>
        <taxon>Methanobacteriati</taxon>
        <taxon>Methanobacteriota</taxon>
        <taxon>Stenosarchaea group</taxon>
        <taxon>Methanomicrobia</taxon>
        <taxon>Methanomicrobiales</taxon>
        <taxon>Methanomicrobiaceae</taxon>
        <taxon>Methanoculleus</taxon>
    </lineage>
</organism>
<gene>
    <name evidence="3" type="ordered locus">BN140_0819</name>
</gene>
<dbReference type="HOGENOM" id="CLU_009583_2_4_2"/>
<dbReference type="Gene3D" id="3.40.50.2000">
    <property type="entry name" value="Glycogen Phosphorylase B"/>
    <property type="match status" value="2"/>
</dbReference>
<dbReference type="SUPFAM" id="SSF53756">
    <property type="entry name" value="UDP-Glycosyltransferase/glycogen phosphorylase"/>
    <property type="match status" value="1"/>
</dbReference>
<proteinExistence type="predicted"/>
<feature type="domain" description="Glycosyl transferase family 1" evidence="1">
    <location>
        <begin position="208"/>
        <end position="358"/>
    </location>
</feature>
<keyword evidence="4" id="KW-1185">Reference proteome</keyword>
<sequence>MKHNLLIITPDFPESADTYVGGIFVKNFIDSIKSHFQEVVVVAPVLFSGKLMPNDRLCKDYHYDNVSVFYPRCFFLPRCLHLPGITNRSKLSFDTRPYVVERLVKKMGIKFDLIHAHFTWPSAYIGVMLKEKLKIPVITTVHEDPAWLSEENNMNHPLIQKAWLNSDAILRANTYDISTLKNYNAKVFRVPNGFSTIFRPMDGTACRTALGLPEDRRILLSVGNLDVIKGHRYLLSAIQNIVQEHPDLLCVIVGSGPQRATLERQIVDEGLSEYVMMVGNKPHGEIPFWMNACDLFVLPSLNESFGIVQIEAMACGKPVVATATPGSREIIVSDRHGLLCQPANADDLAEKIRVGLQKDWSHEEILQFAERFSWDRIAEDILQIYDTAIYERHGLGKASGEVISPIPTVSSSHH</sequence>
<dbReference type="BioCyc" id="MBOU1201294:BN140_RS04115-MONOMER"/>
<dbReference type="CDD" id="cd03798">
    <property type="entry name" value="GT4_WlbH-like"/>
    <property type="match status" value="1"/>
</dbReference>
<dbReference type="PANTHER" id="PTHR45947">
    <property type="entry name" value="SULFOQUINOVOSYL TRANSFERASE SQD2"/>
    <property type="match status" value="1"/>
</dbReference>